<dbReference type="Gene3D" id="3.40.190.10">
    <property type="entry name" value="Periplasmic binding protein-like II"/>
    <property type="match status" value="2"/>
</dbReference>
<comment type="function">
    <text evidence="5">Part of a binding-protein-dependent transport system for a sugar.</text>
</comment>
<reference evidence="8 9" key="1">
    <citation type="submission" date="2023-06" db="EMBL/GenBank/DDBJ databases">
        <title>Cellulomonas sp. MW4 Whole genome sequence.</title>
        <authorList>
            <person name="Park S."/>
        </authorList>
    </citation>
    <scope>NUCLEOTIDE SEQUENCE [LARGE SCALE GENOMIC DNA]</scope>
    <source>
        <strain evidence="8 9">MW4</strain>
    </source>
</reference>
<comment type="caution">
    <text evidence="8">The sequence shown here is derived from an EMBL/GenBank/DDBJ whole genome shotgun (WGS) entry which is preliminary data.</text>
</comment>
<dbReference type="SUPFAM" id="SSF53850">
    <property type="entry name" value="Periplasmic binding protein-like II"/>
    <property type="match status" value="1"/>
</dbReference>
<dbReference type="InterPro" id="IPR006059">
    <property type="entry name" value="SBP"/>
</dbReference>
<dbReference type="Proteomes" id="UP001529338">
    <property type="component" value="Unassembled WGS sequence"/>
</dbReference>
<sequence length="447" mass="47706">MRTRTRIVIPALVAAVAVGTAACGGSSGGGGPTAAASAPPTVSGTIEFWHFFTDREATVIQGVVDDFEKANPGVKVVVKSGQDDQKMRQAISAGQPIDVALSYSTDQVGPLCSSGDFTDLTPFIERDKVDLTQIPKTVLGYTAYAGKRCSMPALADVYGLYYNKDLLSAAGYTQPPKTLSELSDMAVKLTKYNADGSIKQLGFMPLLGYYENAEAHWGPSADAQWLKEDGTSAIGSSPGWQTLLTWQKDLIERLGGYAKLAKFQAALGEEFSAQNDFQTGRVAMNLDGEYRTAFIADQAPKLSYGTAPFPSAQGFESTYGGGYITGNIVGIGKGSKNPEAAWAFIKYLTTDTDAQVKLANGLKNVPTTHDAITSPQLQLPEQFKTFLDIFENEHSSTTPPSSIGAEYQTIFGTHTAKWQQGKVADLPGMLKQVDSEIDAAVKLQAGS</sequence>
<dbReference type="PROSITE" id="PS51257">
    <property type="entry name" value="PROKAR_LIPOPROTEIN"/>
    <property type="match status" value="1"/>
</dbReference>
<dbReference type="EMBL" id="JAUCGQ010000001">
    <property type="protein sequence ID" value="MDM7855253.1"/>
    <property type="molecule type" value="Genomic_DNA"/>
</dbReference>
<evidence type="ECO:0000256" key="7">
    <source>
        <dbReference type="SAM" id="SignalP"/>
    </source>
</evidence>
<keyword evidence="4 7" id="KW-0732">Signal</keyword>
<proteinExistence type="inferred from homology"/>
<evidence type="ECO:0000256" key="5">
    <source>
        <dbReference type="ARBA" id="ARBA00049629"/>
    </source>
</evidence>
<evidence type="ECO:0000256" key="2">
    <source>
        <dbReference type="ARBA" id="ARBA00008520"/>
    </source>
</evidence>
<protein>
    <recommendedName>
        <fullName evidence="6">Probable sugar-binding periplasmic protein</fullName>
    </recommendedName>
</protein>
<dbReference type="InterPro" id="IPR050490">
    <property type="entry name" value="Bact_solute-bd_prot1"/>
</dbReference>
<feature type="chain" id="PRO_5046469828" description="Probable sugar-binding periplasmic protein" evidence="7">
    <location>
        <begin position="23"/>
        <end position="447"/>
    </location>
</feature>
<evidence type="ECO:0000256" key="1">
    <source>
        <dbReference type="ARBA" id="ARBA00004196"/>
    </source>
</evidence>
<evidence type="ECO:0000256" key="6">
    <source>
        <dbReference type="ARBA" id="ARBA00049753"/>
    </source>
</evidence>
<evidence type="ECO:0000256" key="3">
    <source>
        <dbReference type="ARBA" id="ARBA00022448"/>
    </source>
</evidence>
<dbReference type="PANTHER" id="PTHR43649">
    <property type="entry name" value="ARABINOSE-BINDING PROTEIN-RELATED"/>
    <property type="match status" value="1"/>
</dbReference>
<dbReference type="RefSeq" id="WP_289455055.1">
    <property type="nucleotide sequence ID" value="NZ_JAUCGQ010000001.1"/>
</dbReference>
<feature type="signal peptide" evidence="7">
    <location>
        <begin position="1"/>
        <end position="22"/>
    </location>
</feature>
<keyword evidence="3" id="KW-0813">Transport</keyword>
<evidence type="ECO:0000313" key="8">
    <source>
        <dbReference type="EMBL" id="MDM7855253.1"/>
    </source>
</evidence>
<gene>
    <name evidence="8" type="ORF">QRT04_09950</name>
</gene>
<name>A0ABT7SGD1_9CELL</name>
<dbReference type="PANTHER" id="PTHR43649:SF28">
    <property type="entry name" value="BINDING PROTEIN COMPONENT OF ABC SUGAR TRANSPORTER-RELATED"/>
    <property type="match status" value="1"/>
</dbReference>
<evidence type="ECO:0000256" key="4">
    <source>
        <dbReference type="ARBA" id="ARBA00022729"/>
    </source>
</evidence>
<comment type="subcellular location">
    <subcellularLocation>
        <location evidence="1">Cell envelope</location>
    </subcellularLocation>
</comment>
<dbReference type="Pfam" id="PF01547">
    <property type="entry name" value="SBP_bac_1"/>
    <property type="match status" value="1"/>
</dbReference>
<keyword evidence="9" id="KW-1185">Reference proteome</keyword>
<evidence type="ECO:0000313" key="9">
    <source>
        <dbReference type="Proteomes" id="UP001529338"/>
    </source>
</evidence>
<dbReference type="CDD" id="cd14748">
    <property type="entry name" value="PBP2_UgpB"/>
    <property type="match status" value="1"/>
</dbReference>
<organism evidence="8 9">
    <name type="scientific">Cellulomonas alba</name>
    <dbReference type="NCBI Taxonomy" id="3053467"/>
    <lineage>
        <taxon>Bacteria</taxon>
        <taxon>Bacillati</taxon>
        <taxon>Actinomycetota</taxon>
        <taxon>Actinomycetes</taxon>
        <taxon>Micrococcales</taxon>
        <taxon>Cellulomonadaceae</taxon>
        <taxon>Cellulomonas</taxon>
    </lineage>
</organism>
<comment type="similarity">
    <text evidence="2">Belongs to the bacterial solute-binding protein 1 family.</text>
</comment>
<accession>A0ABT7SGD1</accession>